<name>A0A0E0BCZ7_9ORYZ</name>
<feature type="region of interest" description="Disordered" evidence="1">
    <location>
        <begin position="1"/>
        <end position="40"/>
    </location>
</feature>
<keyword evidence="3" id="KW-1185">Reference proteome</keyword>
<feature type="compositionally biased region" description="Low complexity" evidence="1">
    <location>
        <begin position="1"/>
        <end position="17"/>
    </location>
</feature>
<evidence type="ECO:0000313" key="3">
    <source>
        <dbReference type="Proteomes" id="UP000026961"/>
    </source>
</evidence>
<proteinExistence type="predicted"/>
<dbReference type="AlphaFoldDB" id="A0A0E0BCZ7"/>
<evidence type="ECO:0000313" key="2">
    <source>
        <dbReference type="EnsemblPlants" id="OGLUM10G16530.1"/>
    </source>
</evidence>
<sequence length="73" mass="8078">MPGAALARRSRRSACSSHMPPRYRSPSGANTEMKRREKRKLKKIADPILGSKNALIPIKLARFIGTSLSYPAI</sequence>
<reference evidence="2" key="2">
    <citation type="submission" date="2018-05" db="EMBL/GenBank/DDBJ databases">
        <title>OgluRS3 (Oryza glumaepatula Reference Sequence Version 3).</title>
        <authorList>
            <person name="Zhang J."/>
            <person name="Kudrna D."/>
            <person name="Lee S."/>
            <person name="Talag J."/>
            <person name="Welchert J."/>
            <person name="Wing R.A."/>
        </authorList>
    </citation>
    <scope>NUCLEOTIDE SEQUENCE [LARGE SCALE GENOMIC DNA]</scope>
</reference>
<organism evidence="2">
    <name type="scientific">Oryza glumipatula</name>
    <dbReference type="NCBI Taxonomy" id="40148"/>
    <lineage>
        <taxon>Eukaryota</taxon>
        <taxon>Viridiplantae</taxon>
        <taxon>Streptophyta</taxon>
        <taxon>Embryophyta</taxon>
        <taxon>Tracheophyta</taxon>
        <taxon>Spermatophyta</taxon>
        <taxon>Magnoliopsida</taxon>
        <taxon>Liliopsida</taxon>
        <taxon>Poales</taxon>
        <taxon>Poaceae</taxon>
        <taxon>BOP clade</taxon>
        <taxon>Oryzoideae</taxon>
        <taxon>Oryzeae</taxon>
        <taxon>Oryzinae</taxon>
        <taxon>Oryza</taxon>
    </lineage>
</organism>
<protein>
    <submittedName>
        <fullName evidence="2">Uncharacterized protein</fullName>
    </submittedName>
</protein>
<dbReference type="Gramene" id="OGLUM10G16530.1">
    <property type="protein sequence ID" value="OGLUM10G16530.1"/>
    <property type="gene ID" value="OGLUM10G16530"/>
</dbReference>
<dbReference type="Proteomes" id="UP000026961">
    <property type="component" value="Chromosome 10"/>
</dbReference>
<accession>A0A0E0BCZ7</accession>
<reference evidence="2" key="1">
    <citation type="submission" date="2015-04" db="UniProtKB">
        <authorList>
            <consortium name="EnsemblPlants"/>
        </authorList>
    </citation>
    <scope>IDENTIFICATION</scope>
</reference>
<dbReference type="EnsemblPlants" id="OGLUM10G16530.1">
    <property type="protein sequence ID" value="OGLUM10G16530.1"/>
    <property type="gene ID" value="OGLUM10G16530"/>
</dbReference>
<evidence type="ECO:0000256" key="1">
    <source>
        <dbReference type="SAM" id="MobiDB-lite"/>
    </source>
</evidence>
<dbReference type="HOGENOM" id="CLU_2708790_0_0_1"/>